<dbReference type="Gene3D" id="3.20.20.150">
    <property type="entry name" value="Divalent-metal-dependent TIM barrel enzymes"/>
    <property type="match status" value="1"/>
</dbReference>
<dbReference type="EMBL" id="CP002792">
    <property type="protein sequence ID" value="AEH06231.1"/>
    <property type="molecule type" value="Genomic_DNA"/>
</dbReference>
<dbReference type="Pfam" id="PF01261">
    <property type="entry name" value="AP_endonuc_2"/>
    <property type="match status" value="1"/>
</dbReference>
<dbReference type="InterPro" id="IPR001719">
    <property type="entry name" value="AP_endonuc_2"/>
</dbReference>
<dbReference type="eggNOG" id="arCOG01897">
    <property type="taxonomic scope" value="Archaea"/>
</dbReference>
<dbReference type="InterPro" id="IPR050312">
    <property type="entry name" value="IolE/XylAMocC-like"/>
</dbReference>
<accession>F8ANN3</accession>
<dbReference type="AlphaFoldDB" id="F8ANN3"/>
<evidence type="ECO:0000259" key="1">
    <source>
        <dbReference type="Pfam" id="PF01261"/>
    </source>
</evidence>
<organism evidence="2 3">
    <name type="scientific">Methanothermococcus okinawensis (strain DSM 14208 / JCM 11175 / IH1)</name>
    <dbReference type="NCBI Taxonomy" id="647113"/>
    <lineage>
        <taxon>Archaea</taxon>
        <taxon>Methanobacteriati</taxon>
        <taxon>Methanobacteriota</taxon>
        <taxon>Methanomada group</taxon>
        <taxon>Methanococci</taxon>
        <taxon>Methanococcales</taxon>
        <taxon>Methanococcaceae</taxon>
        <taxon>Methanothermococcus</taxon>
    </lineage>
</organism>
<dbReference type="GO" id="GO:0006281">
    <property type="term" value="P:DNA repair"/>
    <property type="evidence" value="ECO:0007669"/>
    <property type="project" value="InterPro"/>
</dbReference>
<dbReference type="HOGENOM" id="CLU_050006_7_0_2"/>
<dbReference type="PANTHER" id="PTHR12110:SF21">
    <property type="entry name" value="XYLOSE ISOMERASE-LIKE TIM BARREL DOMAIN-CONTAINING PROTEIN"/>
    <property type="match status" value="1"/>
</dbReference>
<dbReference type="Proteomes" id="UP000009296">
    <property type="component" value="Chromosome"/>
</dbReference>
<evidence type="ECO:0000313" key="2">
    <source>
        <dbReference type="EMBL" id="AEH06231.1"/>
    </source>
</evidence>
<keyword evidence="2" id="KW-0413">Isomerase</keyword>
<feature type="domain" description="Xylose isomerase-like TIM barrel" evidence="1">
    <location>
        <begin position="37"/>
        <end position="286"/>
    </location>
</feature>
<dbReference type="PANTHER" id="PTHR12110">
    <property type="entry name" value="HYDROXYPYRUVATE ISOMERASE"/>
    <property type="match status" value="1"/>
</dbReference>
<dbReference type="STRING" id="647113.Metok_0238"/>
<gene>
    <name evidence="2" type="ordered locus">Metok_0238</name>
</gene>
<dbReference type="SUPFAM" id="SSF51658">
    <property type="entry name" value="Xylose isomerase-like"/>
    <property type="match status" value="1"/>
</dbReference>
<keyword evidence="3" id="KW-1185">Reference proteome</keyword>
<dbReference type="KEGG" id="mok:Metok_0238"/>
<dbReference type="GO" id="GO:0016853">
    <property type="term" value="F:isomerase activity"/>
    <property type="evidence" value="ECO:0007669"/>
    <property type="project" value="UniProtKB-KW"/>
</dbReference>
<dbReference type="GO" id="GO:0003677">
    <property type="term" value="F:DNA binding"/>
    <property type="evidence" value="ECO:0007669"/>
    <property type="project" value="InterPro"/>
</dbReference>
<dbReference type="GO" id="GO:0008270">
    <property type="term" value="F:zinc ion binding"/>
    <property type="evidence" value="ECO:0007669"/>
    <property type="project" value="InterPro"/>
</dbReference>
<dbReference type="SMART" id="SM00518">
    <property type="entry name" value="AP2Ec"/>
    <property type="match status" value="1"/>
</dbReference>
<dbReference type="InterPro" id="IPR013022">
    <property type="entry name" value="Xyl_isomerase-like_TIM-brl"/>
</dbReference>
<sequence>MSCFYLMFIGENMCELKIGCSTLFFWEYSIEIICDIFKDMNLNCMEFFPENPEFWERRNDLDYICSLKKELKHFNLILHAPTIELNPSSTNDYVHEASIKETLWSINLAKLYGARYITIHPGKRPTKRPPRKQEYDRFYRYLDEVLDYAKKNNITLCLENLPKKINYICYSPQEMGEVLNKYNNKYDDPNNDKYKKNEKNNDLNLKMTLDFAHAKEEAQNFVDRLNQYIKNIHISGVVNGKDHYPLELSQIDFSKPVNDLVYKYNYKNCFNLEIDDKNCKIRSKNEKIEFIIKEAEYLENLINKNK</sequence>
<protein>
    <submittedName>
        <fullName evidence="2">Xylose isomerase domain-containing protein TIM barrel</fullName>
    </submittedName>
</protein>
<proteinExistence type="predicted"/>
<name>F8ANN3_METOI</name>
<dbReference type="InterPro" id="IPR036237">
    <property type="entry name" value="Xyl_isomerase-like_sf"/>
</dbReference>
<evidence type="ECO:0000313" key="3">
    <source>
        <dbReference type="Proteomes" id="UP000009296"/>
    </source>
</evidence>
<reference evidence="2" key="1">
    <citation type="submission" date="2011-05" db="EMBL/GenBank/DDBJ databases">
        <title>Complete sequence of chromosome of Methanothermococcus okinawensis IH1.</title>
        <authorList>
            <consortium name="US DOE Joint Genome Institute"/>
            <person name="Lucas S."/>
            <person name="Han J."/>
            <person name="Lapidus A."/>
            <person name="Cheng J.-F."/>
            <person name="Goodwin L."/>
            <person name="Pitluck S."/>
            <person name="Peters L."/>
            <person name="Mikhailova N."/>
            <person name="Held B."/>
            <person name="Han C."/>
            <person name="Tapia R."/>
            <person name="Land M."/>
            <person name="Hauser L."/>
            <person name="Kyrpides N."/>
            <person name="Ivanova N."/>
            <person name="Pagani I."/>
            <person name="Sieprawska-Lupa M."/>
            <person name="Takai K."/>
            <person name="Miyazaki J."/>
            <person name="Whitman W."/>
            <person name="Woyke T."/>
        </authorList>
    </citation>
    <scope>NUCLEOTIDE SEQUENCE</scope>
    <source>
        <strain evidence="2">IH1</strain>
    </source>
</reference>